<dbReference type="RefSeq" id="WP_175369940.1">
    <property type="nucleotide sequence ID" value="NZ_JABWCS010000182.1"/>
</dbReference>
<dbReference type="Gene3D" id="1.10.10.2840">
    <property type="entry name" value="PucR C-terminal helix-turn-helix domain"/>
    <property type="match status" value="1"/>
</dbReference>
<comment type="caution">
    <text evidence="2">The sequence shown here is derived from an EMBL/GenBank/DDBJ whole genome shotgun (WGS) entry which is preliminary data.</text>
</comment>
<name>A0A850EH87_9BACL</name>
<dbReference type="InterPro" id="IPR009057">
    <property type="entry name" value="Homeodomain-like_sf"/>
</dbReference>
<accession>A0A850EH87</accession>
<keyword evidence="3" id="KW-1185">Reference proteome</keyword>
<proteinExistence type="predicted"/>
<dbReference type="SUPFAM" id="SSF46689">
    <property type="entry name" value="Homeodomain-like"/>
    <property type="match status" value="1"/>
</dbReference>
<dbReference type="PANTHER" id="PTHR33744">
    <property type="entry name" value="CARBOHYDRATE DIACID REGULATOR"/>
    <property type="match status" value="1"/>
</dbReference>
<evidence type="ECO:0000313" key="3">
    <source>
        <dbReference type="Proteomes" id="UP000564806"/>
    </source>
</evidence>
<dbReference type="PANTHER" id="PTHR33744:SF15">
    <property type="entry name" value="CARBOHYDRATE DIACID REGULATOR"/>
    <property type="match status" value="1"/>
</dbReference>
<evidence type="ECO:0000259" key="1">
    <source>
        <dbReference type="Pfam" id="PF13556"/>
    </source>
</evidence>
<dbReference type="InterPro" id="IPR051448">
    <property type="entry name" value="CdaR-like_regulators"/>
</dbReference>
<dbReference type="AlphaFoldDB" id="A0A850EH87"/>
<sequence length="365" mass="41416">MDSETLRQKLEQLTGKKTGLKQLGRQQSASLFGVGTEGKEQQPVISEGSLWVPLYDNDGRITTVWVELEGLSSREVQLVNYAAQNFAVALKATGFREEGEVEARQLSSWLNVQLEQEKDDAEIPDDMALKSRLFSDMIPFLLSSENVHSPQVSYRSLMKLLRSYFENEVLLIPLQEKEWLILARKELLTGGDDKEDEEENDDDLLAQTSMGLHELIASEWVGIFHLAVAPAVVPVKGLTGSVALLRETIILGRIFQVGEYIHLPWELRLERLVNSIPDTRRRKLLGQIGDYSSVLSDKEMLLTLETFFEMDCNVSETAKKLYIHRNTLLYRLDKIKQETGADVRSFGDAAIVKLTMLLYKVTKRK</sequence>
<dbReference type="InterPro" id="IPR042070">
    <property type="entry name" value="PucR_C-HTH_sf"/>
</dbReference>
<feature type="domain" description="PucR C-terminal helix-turn-helix" evidence="1">
    <location>
        <begin position="301"/>
        <end position="356"/>
    </location>
</feature>
<dbReference type="Proteomes" id="UP000564806">
    <property type="component" value="Unassembled WGS sequence"/>
</dbReference>
<evidence type="ECO:0000313" key="2">
    <source>
        <dbReference type="EMBL" id="NUU59240.1"/>
    </source>
</evidence>
<dbReference type="InterPro" id="IPR025736">
    <property type="entry name" value="PucR_C-HTH_dom"/>
</dbReference>
<dbReference type="EMBL" id="JABWCS010000182">
    <property type="protein sequence ID" value="NUU59240.1"/>
    <property type="molecule type" value="Genomic_DNA"/>
</dbReference>
<reference evidence="2" key="1">
    <citation type="submission" date="2020-06" db="EMBL/GenBank/DDBJ databases">
        <title>Paenibacillus sp. nov., isolated from soil.</title>
        <authorList>
            <person name="Seo Y.L."/>
        </authorList>
    </citation>
    <scope>NUCLEOTIDE SEQUENCE [LARGE SCALE GENOMIC DNA]</scope>
    <source>
        <strain evidence="2">JW14</strain>
    </source>
</reference>
<dbReference type="Pfam" id="PF13556">
    <property type="entry name" value="HTH_30"/>
    <property type="match status" value="1"/>
</dbReference>
<organism evidence="2 3">
    <name type="scientific">Paenibacillus agri</name>
    <dbReference type="NCBI Taxonomy" id="2744309"/>
    <lineage>
        <taxon>Bacteria</taxon>
        <taxon>Bacillati</taxon>
        <taxon>Bacillota</taxon>
        <taxon>Bacilli</taxon>
        <taxon>Bacillales</taxon>
        <taxon>Paenibacillaceae</taxon>
        <taxon>Paenibacillus</taxon>
    </lineage>
</organism>
<protein>
    <submittedName>
        <fullName evidence="2">Helix-turn-helix domain-containing protein</fullName>
    </submittedName>
</protein>
<gene>
    <name evidence="2" type="ORF">HPT30_02580</name>
</gene>